<organism evidence="1 2">
    <name type="scientific">Amedibacterium intestinale</name>
    <dbReference type="NCBI Taxonomy" id="2583452"/>
    <lineage>
        <taxon>Bacteria</taxon>
        <taxon>Bacillati</taxon>
        <taxon>Bacillota</taxon>
        <taxon>Erysipelotrichia</taxon>
        <taxon>Erysipelotrichales</taxon>
        <taxon>Erysipelotrichaceae</taxon>
        <taxon>Amedibacterium</taxon>
    </lineage>
</organism>
<gene>
    <name evidence="1" type="ORF">Aargi30884_16520</name>
</gene>
<accession>A0A6N4TJ24</accession>
<proteinExistence type="predicted"/>
<dbReference type="RefSeq" id="WP_157964982.1">
    <property type="nucleotide sequence ID" value="NZ_AP019695.1"/>
</dbReference>
<sequence length="47" mass="5842">MTDKEKRIQHLNYEIFMIEMKDHLDHADYSLIAEYKKEIEELQDDRD</sequence>
<dbReference type="AlphaFoldDB" id="A0A6N4TJ24"/>
<dbReference type="KEGG" id="aarg:Aargi30884_16520"/>
<keyword evidence="2" id="KW-1185">Reference proteome</keyword>
<name>A0A6N4TJ24_9FIRM</name>
<evidence type="ECO:0000313" key="2">
    <source>
        <dbReference type="Proteomes" id="UP000464754"/>
    </source>
</evidence>
<dbReference type="EMBL" id="AP019695">
    <property type="protein sequence ID" value="BBK22749.1"/>
    <property type="molecule type" value="Genomic_DNA"/>
</dbReference>
<protein>
    <submittedName>
        <fullName evidence="1">Uncharacterized protein</fullName>
    </submittedName>
</protein>
<dbReference type="Proteomes" id="UP000464754">
    <property type="component" value="Chromosome"/>
</dbReference>
<evidence type="ECO:0000313" key="1">
    <source>
        <dbReference type="EMBL" id="BBK22749.1"/>
    </source>
</evidence>
<reference evidence="2" key="1">
    <citation type="submission" date="2019-05" db="EMBL/GenBank/DDBJ databases">
        <title>Complete genome sequencing of Absiella argi strain JCM 30884.</title>
        <authorList>
            <person name="Sakamoto M."/>
            <person name="Murakami T."/>
            <person name="Mori H."/>
        </authorList>
    </citation>
    <scope>NUCLEOTIDE SEQUENCE [LARGE SCALE GENOMIC DNA]</scope>
    <source>
        <strain evidence="2">JCM 30884</strain>
    </source>
</reference>